<dbReference type="AlphaFoldDB" id="S9UWX5"/>
<comment type="similarity">
    <text evidence="1">Belongs to the MYST (SAS/MOZ) family.</text>
</comment>
<name>S9UWX5_9TRYP</name>
<keyword evidence="3 9" id="KW-0808">Transferase</keyword>
<gene>
    <name evidence="9" type="ORF">STCU_02250</name>
    <name evidence="8" type="ORF">STCU_04936</name>
    <name evidence="7" type="ORF">STCU_08694</name>
</gene>
<reference evidence="9 10" key="1">
    <citation type="journal article" date="2013" name="PLoS ONE">
        <title>Predicting the Proteins of Angomonas deanei, Strigomonas culicis and Their Respective Endosymbionts Reveals New Aspects of the Trypanosomatidae Family.</title>
        <authorList>
            <person name="Motta M.C."/>
            <person name="Martins A.C."/>
            <person name="de Souza S.S."/>
            <person name="Catta-Preta C.M."/>
            <person name="Silva R."/>
            <person name="Klein C.C."/>
            <person name="de Almeida L.G."/>
            <person name="de Lima Cunha O."/>
            <person name="Ciapina L.P."/>
            <person name="Brocchi M."/>
            <person name="Colabardini A.C."/>
            <person name="de Araujo Lima B."/>
            <person name="Machado C.R."/>
            <person name="de Almeida Soares C.M."/>
            <person name="Probst C.M."/>
            <person name="de Menezes C.B."/>
            <person name="Thompson C.E."/>
            <person name="Bartholomeu D.C."/>
            <person name="Gradia D.F."/>
            <person name="Pavoni D.P."/>
            <person name="Grisard E.C."/>
            <person name="Fantinatti-Garboggini F."/>
            <person name="Marchini F.K."/>
            <person name="Rodrigues-Luiz G.F."/>
            <person name="Wagner G."/>
            <person name="Goldman G.H."/>
            <person name="Fietto J.L."/>
            <person name="Elias M.C."/>
            <person name="Goldman M.H."/>
            <person name="Sagot M.F."/>
            <person name="Pereira M."/>
            <person name="Stoco P.H."/>
            <person name="de Mendonca-Neto R.P."/>
            <person name="Teixeira S.M."/>
            <person name="Maciel T.E."/>
            <person name="de Oliveira Mendes T.A."/>
            <person name="Urmenyi T.P."/>
            <person name="de Souza W."/>
            <person name="Schenkman S."/>
            <person name="de Vasconcelos A.T."/>
        </authorList>
    </citation>
    <scope>NUCLEOTIDE SEQUENCE [LARGE SCALE GENOMIC DNA]</scope>
</reference>
<feature type="domain" description="MYST-type HAT" evidence="6">
    <location>
        <begin position="1"/>
        <end position="274"/>
    </location>
</feature>
<dbReference type="PROSITE" id="PS51726">
    <property type="entry name" value="MYST_HAT"/>
    <property type="match status" value="1"/>
</dbReference>
<dbReference type="PANTHER" id="PTHR10615">
    <property type="entry name" value="HISTONE ACETYLTRANSFERASE"/>
    <property type="match status" value="1"/>
</dbReference>
<dbReference type="GO" id="GO:0006357">
    <property type="term" value="P:regulation of transcription by RNA polymerase II"/>
    <property type="evidence" value="ECO:0007669"/>
    <property type="project" value="TreeGrafter"/>
</dbReference>
<dbReference type="OrthoDB" id="787137at2759"/>
<dbReference type="GO" id="GO:0004402">
    <property type="term" value="F:histone acetyltransferase activity"/>
    <property type="evidence" value="ECO:0007669"/>
    <property type="project" value="InterPro"/>
</dbReference>
<proteinExistence type="inferred from homology"/>
<evidence type="ECO:0000313" key="7">
    <source>
        <dbReference type="EMBL" id="EPY21108.1"/>
    </source>
</evidence>
<dbReference type="EMBL" id="ATMH01004936">
    <property type="protein sequence ID" value="EPY28677.1"/>
    <property type="molecule type" value="Genomic_DNA"/>
</dbReference>
<dbReference type="PANTHER" id="PTHR10615:SF208">
    <property type="entry name" value="HISTONE ACETYLTRANSFERASE"/>
    <property type="match status" value="1"/>
</dbReference>
<dbReference type="Gene3D" id="3.40.630.30">
    <property type="match status" value="1"/>
</dbReference>
<dbReference type="GO" id="GO:0005634">
    <property type="term" value="C:nucleus"/>
    <property type="evidence" value="ECO:0007669"/>
    <property type="project" value="TreeGrafter"/>
</dbReference>
<accession>S9UWX5</accession>
<dbReference type="InterPro" id="IPR002717">
    <property type="entry name" value="HAT_MYST-type"/>
</dbReference>
<dbReference type="Gene3D" id="1.10.10.10">
    <property type="entry name" value="Winged helix-like DNA-binding domain superfamily/Winged helix DNA-binding domain"/>
    <property type="match status" value="1"/>
</dbReference>
<evidence type="ECO:0000259" key="6">
    <source>
        <dbReference type="PROSITE" id="PS51726"/>
    </source>
</evidence>
<dbReference type="InterPro" id="IPR050603">
    <property type="entry name" value="MYST_HAT"/>
</dbReference>
<evidence type="ECO:0000256" key="3">
    <source>
        <dbReference type="ARBA" id="ARBA00022679"/>
    </source>
</evidence>
<dbReference type="InterPro" id="IPR016181">
    <property type="entry name" value="Acyl_CoA_acyltransferase"/>
</dbReference>
<reference evidence="9" key="2">
    <citation type="submission" date="2013-03" db="EMBL/GenBank/DDBJ databases">
        <authorList>
            <person name="Motta M.C.M."/>
            <person name="Martins A.C.A."/>
            <person name="Preta C.M.C.C."/>
            <person name="Silva R."/>
            <person name="de Souza S.S."/>
            <person name="Klein C.C."/>
            <person name="de Almeida L.G.P."/>
            <person name="Cunha O.L."/>
            <person name="Colabardini A.C."/>
            <person name="Lima B.A."/>
            <person name="Machado C.R."/>
            <person name="Soares C.M.A."/>
            <person name="de Menezes C.B.A."/>
            <person name="Bartolomeu D.C."/>
            <person name="Grisard E.C."/>
            <person name="Fantinatti-Garboggini F."/>
            <person name="Rodrigues-Luiz G.F."/>
            <person name="Wagner G."/>
            <person name="Goldman G.H."/>
            <person name="Fietto J.L.R."/>
            <person name="Ciapina L.P."/>
            <person name="Brocchi M."/>
            <person name="Elias M.C."/>
            <person name="Goldman M.H.S."/>
            <person name="Sagot M.-F."/>
            <person name="Pereira M."/>
            <person name="Stoco P.H."/>
            <person name="Teixeira S.M.R."/>
            <person name="de Mendonca-Neto R.P."/>
            <person name="Maciel T.E.F."/>
            <person name="Mendes T.A.O."/>
            <person name="Urmenyi T.P."/>
            <person name="Teixeira M.M.G."/>
            <person name="de Camargo E.F.P."/>
            <person name="de Sousa W."/>
            <person name="Schenkman S."/>
            <person name="de Vasconcelos A.T.R."/>
        </authorList>
    </citation>
    <scope>NUCLEOTIDE SEQUENCE</scope>
</reference>
<dbReference type="SUPFAM" id="SSF55729">
    <property type="entry name" value="Acyl-CoA N-acyltransferases (Nat)"/>
    <property type="match status" value="1"/>
</dbReference>
<comment type="caution">
    <text evidence="9">The sequence shown here is derived from an EMBL/GenBank/DDBJ whole genome shotgun (WGS) entry which is preliminary data.</text>
</comment>
<evidence type="ECO:0000313" key="10">
    <source>
        <dbReference type="Proteomes" id="UP000015354"/>
    </source>
</evidence>
<evidence type="ECO:0000313" key="8">
    <source>
        <dbReference type="EMBL" id="EPY28677.1"/>
    </source>
</evidence>
<dbReference type="Pfam" id="PF01853">
    <property type="entry name" value="MOZ_SAS"/>
    <property type="match status" value="1"/>
</dbReference>
<sequence>MEVIDIITAKHSFTALNDSVVSYFVPNRKKLYLCDSCLCFFSSPQFLERHLYECTNIFWIPGNEIYRDESRSLCVFEVDGRNIQSFLFLRRLGILTRFFLPEKVTLDDVHFFAFFVLCEVDDSGYHFVGYFSKEFRRNVNCINTLSCVMVLPPYRAKGYGTFLGELSYEIARRESMIGTPERPLSLSGKNLFRKVWQREVVRAITDLENRGYYISVNTICKCSGLIAEDVLVALQDLGIMFSVGKQGPLIVLDDAIKQRYARKALHSEFLQWVPS</sequence>
<keyword evidence="10" id="KW-1185">Reference proteome</keyword>
<keyword evidence="4" id="KW-0007">Acetylation</keyword>
<dbReference type="EMBL" id="ATMH01002250">
    <property type="protein sequence ID" value="EPY33378.1"/>
    <property type="molecule type" value="Genomic_DNA"/>
</dbReference>
<evidence type="ECO:0000256" key="5">
    <source>
        <dbReference type="PIRSR" id="PIRSR602717-51"/>
    </source>
</evidence>
<dbReference type="FunFam" id="3.40.630.30:FF:000159">
    <property type="entry name" value="Histone acetyltransferase"/>
    <property type="match status" value="1"/>
</dbReference>
<dbReference type="GO" id="GO:0003682">
    <property type="term" value="F:chromatin binding"/>
    <property type="evidence" value="ECO:0007669"/>
    <property type="project" value="TreeGrafter"/>
</dbReference>
<dbReference type="EC" id="2.3.1.48" evidence="2"/>
<feature type="active site" description="Proton donor/acceptor" evidence="5">
    <location>
        <position position="181"/>
    </location>
</feature>
<protein>
    <recommendedName>
        <fullName evidence="2">histone acetyltransferase</fullName>
        <ecNumber evidence="2">2.3.1.48</ecNumber>
    </recommendedName>
</protein>
<evidence type="ECO:0000256" key="4">
    <source>
        <dbReference type="ARBA" id="ARBA00022990"/>
    </source>
</evidence>
<evidence type="ECO:0000313" key="9">
    <source>
        <dbReference type="EMBL" id="EPY33378.1"/>
    </source>
</evidence>
<dbReference type="GO" id="GO:0000785">
    <property type="term" value="C:chromatin"/>
    <property type="evidence" value="ECO:0007669"/>
    <property type="project" value="TreeGrafter"/>
</dbReference>
<organism evidence="9 10">
    <name type="scientific">Strigomonas culicis</name>
    <dbReference type="NCBI Taxonomy" id="28005"/>
    <lineage>
        <taxon>Eukaryota</taxon>
        <taxon>Discoba</taxon>
        <taxon>Euglenozoa</taxon>
        <taxon>Kinetoplastea</taxon>
        <taxon>Metakinetoplastina</taxon>
        <taxon>Trypanosomatida</taxon>
        <taxon>Trypanosomatidae</taxon>
        <taxon>Strigomonadinae</taxon>
        <taxon>Strigomonas</taxon>
    </lineage>
</organism>
<dbReference type="GO" id="GO:0003712">
    <property type="term" value="F:transcription coregulator activity"/>
    <property type="evidence" value="ECO:0007669"/>
    <property type="project" value="TreeGrafter"/>
</dbReference>
<dbReference type="Proteomes" id="UP000015354">
    <property type="component" value="Unassembled WGS sequence"/>
</dbReference>
<evidence type="ECO:0000256" key="2">
    <source>
        <dbReference type="ARBA" id="ARBA00013184"/>
    </source>
</evidence>
<evidence type="ECO:0000256" key="1">
    <source>
        <dbReference type="ARBA" id="ARBA00010107"/>
    </source>
</evidence>
<dbReference type="InterPro" id="IPR036388">
    <property type="entry name" value="WH-like_DNA-bd_sf"/>
</dbReference>
<dbReference type="EMBL" id="ATMH01008694">
    <property type="protein sequence ID" value="EPY21108.1"/>
    <property type="molecule type" value="Genomic_DNA"/>
</dbReference>